<evidence type="ECO:0000256" key="2">
    <source>
        <dbReference type="SAM" id="Phobius"/>
    </source>
</evidence>
<dbReference type="Proteomes" id="UP001201262">
    <property type="component" value="Unassembled WGS sequence"/>
</dbReference>
<keyword evidence="2" id="KW-0812">Transmembrane</keyword>
<feature type="region of interest" description="Disordered" evidence="1">
    <location>
        <begin position="26"/>
        <end position="82"/>
    </location>
</feature>
<comment type="caution">
    <text evidence="3">The sequence shown here is derived from an EMBL/GenBank/DDBJ whole genome shotgun (WGS) entry which is preliminary data.</text>
</comment>
<evidence type="ECO:0000256" key="1">
    <source>
        <dbReference type="SAM" id="MobiDB-lite"/>
    </source>
</evidence>
<sequence>MAVKQATRVYKMKRFWNTTMKRSLALNPGSTPKQVVSPSSSFPNKNIKVLSERDARKVRQNALNPASSPKSNTPPPPKPVDIKQTKEYQTLYRRWVSTIVALPILLYTSWVLYERTYGSKTQKHLVKESPTARLQSKEHGKEEE</sequence>
<reference evidence="3" key="1">
    <citation type="submission" date="2021-12" db="EMBL/GenBank/DDBJ databases">
        <title>Convergent genome expansion in fungi linked to evolution of root-endophyte symbiosis.</title>
        <authorList>
            <consortium name="DOE Joint Genome Institute"/>
            <person name="Ke Y.-H."/>
            <person name="Bonito G."/>
            <person name="Liao H.-L."/>
            <person name="Looney B."/>
            <person name="Rojas-Flechas A."/>
            <person name="Nash J."/>
            <person name="Hameed K."/>
            <person name="Schadt C."/>
            <person name="Martin F."/>
            <person name="Crous P.W."/>
            <person name="Miettinen O."/>
            <person name="Magnuson J.K."/>
            <person name="Labbe J."/>
            <person name="Jacobson D."/>
            <person name="Doktycz M.J."/>
            <person name="Veneault-Fourrey C."/>
            <person name="Kuo A."/>
            <person name="Mondo S."/>
            <person name="Calhoun S."/>
            <person name="Riley R."/>
            <person name="Ohm R."/>
            <person name="LaButti K."/>
            <person name="Andreopoulos B."/>
            <person name="Pangilinan J."/>
            <person name="Nolan M."/>
            <person name="Tritt A."/>
            <person name="Clum A."/>
            <person name="Lipzen A."/>
            <person name="Daum C."/>
            <person name="Barry K."/>
            <person name="Grigoriev I.V."/>
            <person name="Vilgalys R."/>
        </authorList>
    </citation>
    <scope>NUCLEOTIDE SEQUENCE</scope>
    <source>
        <strain evidence="3">PMI_201</strain>
    </source>
</reference>
<organism evidence="3 4">
    <name type="scientific">Talaromyces proteolyticus</name>
    <dbReference type="NCBI Taxonomy" id="1131652"/>
    <lineage>
        <taxon>Eukaryota</taxon>
        <taxon>Fungi</taxon>
        <taxon>Dikarya</taxon>
        <taxon>Ascomycota</taxon>
        <taxon>Pezizomycotina</taxon>
        <taxon>Eurotiomycetes</taxon>
        <taxon>Eurotiomycetidae</taxon>
        <taxon>Eurotiales</taxon>
        <taxon>Trichocomaceae</taxon>
        <taxon>Talaromyces</taxon>
        <taxon>Talaromyces sect. Bacilispori</taxon>
    </lineage>
</organism>
<keyword evidence="2" id="KW-1133">Transmembrane helix</keyword>
<dbReference type="GeneID" id="70244107"/>
<gene>
    <name evidence="3" type="ORF">BGW36DRAFT_356862</name>
</gene>
<feature type="compositionally biased region" description="Polar residues" evidence="1">
    <location>
        <begin position="28"/>
        <end position="44"/>
    </location>
</feature>
<dbReference type="EMBL" id="JAJTJA010000004">
    <property type="protein sequence ID" value="KAH8700195.1"/>
    <property type="molecule type" value="Genomic_DNA"/>
</dbReference>
<feature type="transmembrane region" description="Helical" evidence="2">
    <location>
        <begin position="95"/>
        <end position="113"/>
    </location>
</feature>
<keyword evidence="4" id="KW-1185">Reference proteome</keyword>
<protein>
    <submittedName>
        <fullName evidence="3">Uncharacterized protein</fullName>
    </submittedName>
</protein>
<accession>A0AAD4KUD7</accession>
<keyword evidence="2" id="KW-0472">Membrane</keyword>
<feature type="compositionally biased region" description="Basic and acidic residues" evidence="1">
    <location>
        <begin position="135"/>
        <end position="144"/>
    </location>
</feature>
<name>A0AAD4KUD7_9EURO</name>
<evidence type="ECO:0000313" key="3">
    <source>
        <dbReference type="EMBL" id="KAH8700195.1"/>
    </source>
</evidence>
<dbReference type="RefSeq" id="XP_046073901.1">
    <property type="nucleotide sequence ID" value="XM_046213820.1"/>
</dbReference>
<dbReference type="AlphaFoldDB" id="A0AAD4KUD7"/>
<evidence type="ECO:0000313" key="4">
    <source>
        <dbReference type="Proteomes" id="UP001201262"/>
    </source>
</evidence>
<feature type="region of interest" description="Disordered" evidence="1">
    <location>
        <begin position="121"/>
        <end position="144"/>
    </location>
</feature>
<proteinExistence type="predicted"/>